<protein>
    <recommendedName>
        <fullName evidence="4">Large ribosomal subunit protein bL21</fullName>
    </recommendedName>
</protein>
<dbReference type="Proteomes" id="UP000195514">
    <property type="component" value="Chromosome I"/>
</dbReference>
<dbReference type="PANTHER" id="PTHR21349">
    <property type="entry name" value="50S RIBOSOMAL PROTEIN L21"/>
    <property type="match status" value="1"/>
</dbReference>
<organism evidence="6 7">
    <name type="scientific">Candidatus Brevifilum fermentans</name>
    <dbReference type="NCBI Taxonomy" id="1986204"/>
    <lineage>
        <taxon>Bacteria</taxon>
        <taxon>Bacillati</taxon>
        <taxon>Chloroflexota</taxon>
        <taxon>Anaerolineae</taxon>
        <taxon>Anaerolineales</taxon>
        <taxon>Anaerolineaceae</taxon>
        <taxon>Candidatus Brevifilum</taxon>
    </lineage>
</organism>
<evidence type="ECO:0000256" key="1">
    <source>
        <dbReference type="ARBA" id="ARBA00008563"/>
    </source>
</evidence>
<dbReference type="SUPFAM" id="SSF141091">
    <property type="entry name" value="L21p-like"/>
    <property type="match status" value="1"/>
</dbReference>
<evidence type="ECO:0000313" key="7">
    <source>
        <dbReference type="Proteomes" id="UP000195514"/>
    </source>
</evidence>
<evidence type="ECO:0000256" key="3">
    <source>
        <dbReference type="ARBA" id="ARBA00023274"/>
    </source>
</evidence>
<evidence type="ECO:0000256" key="4">
    <source>
        <dbReference type="HAMAP-Rule" id="MF_01363"/>
    </source>
</evidence>
<gene>
    <name evidence="4 6" type="primary">rplU</name>
    <name evidence="6" type="ORF">CFX1CAM_1737</name>
</gene>
<dbReference type="GO" id="GO:0005737">
    <property type="term" value="C:cytoplasm"/>
    <property type="evidence" value="ECO:0007669"/>
    <property type="project" value="UniProtKB-ARBA"/>
</dbReference>
<evidence type="ECO:0000256" key="5">
    <source>
        <dbReference type="RuleBase" id="RU000562"/>
    </source>
</evidence>
<keyword evidence="3 4" id="KW-0687">Ribonucleoprotein</keyword>
<comment type="similarity">
    <text evidence="1 4 5">Belongs to the bacterial ribosomal protein bL21 family.</text>
</comment>
<dbReference type="OrthoDB" id="9813334at2"/>
<dbReference type="EMBL" id="LT859958">
    <property type="protein sequence ID" value="SMX54802.1"/>
    <property type="molecule type" value="Genomic_DNA"/>
</dbReference>
<dbReference type="HAMAP" id="MF_01363">
    <property type="entry name" value="Ribosomal_bL21"/>
    <property type="match status" value="1"/>
</dbReference>
<comment type="subunit">
    <text evidence="4">Part of the 50S ribosomal subunit. Contacts protein L20.</text>
</comment>
<dbReference type="GO" id="GO:0003735">
    <property type="term" value="F:structural constituent of ribosome"/>
    <property type="evidence" value="ECO:0007669"/>
    <property type="project" value="InterPro"/>
</dbReference>
<dbReference type="GO" id="GO:0019843">
    <property type="term" value="F:rRNA binding"/>
    <property type="evidence" value="ECO:0007669"/>
    <property type="project" value="UniProtKB-UniRule"/>
</dbReference>
<dbReference type="NCBIfam" id="TIGR00061">
    <property type="entry name" value="L21"/>
    <property type="match status" value="1"/>
</dbReference>
<dbReference type="InterPro" id="IPR036164">
    <property type="entry name" value="bL21-like_sf"/>
</dbReference>
<dbReference type="GO" id="GO:0006412">
    <property type="term" value="P:translation"/>
    <property type="evidence" value="ECO:0007669"/>
    <property type="project" value="UniProtKB-UniRule"/>
</dbReference>
<comment type="function">
    <text evidence="4 5">This protein binds to 23S rRNA in the presence of protein L20.</text>
</comment>
<dbReference type="AlphaFoldDB" id="A0A1Y6K522"/>
<dbReference type="PANTHER" id="PTHR21349:SF0">
    <property type="entry name" value="LARGE RIBOSOMAL SUBUNIT PROTEIN BL21M"/>
    <property type="match status" value="1"/>
</dbReference>
<dbReference type="InterPro" id="IPR001787">
    <property type="entry name" value="Ribosomal_bL21"/>
</dbReference>
<reference evidence="7" key="1">
    <citation type="submission" date="2017-05" db="EMBL/GenBank/DDBJ databases">
        <authorList>
            <person name="Kirkegaard R."/>
            <person name="Mcilroy J S."/>
        </authorList>
    </citation>
    <scope>NUCLEOTIDE SEQUENCE [LARGE SCALE GENOMIC DNA]</scope>
</reference>
<name>A0A1Y6K522_9CHLR</name>
<keyword evidence="2 4" id="KW-0689">Ribosomal protein</keyword>
<dbReference type="KEGG" id="abat:CFX1CAM_1737"/>
<proteinExistence type="inferred from homology"/>
<dbReference type="GO" id="GO:0005840">
    <property type="term" value="C:ribosome"/>
    <property type="evidence" value="ECO:0007669"/>
    <property type="project" value="UniProtKB-KW"/>
</dbReference>
<sequence length="105" mass="12135">MKFVIVEQGGKQYRASEGKTIEVDRLPNEVGETITLEDVLLFVNDDEVTVGTPTVKGAKVQAKVVDHFKGRKILVFKYRPKERYRVKSGHRQQYTRLLIELIEME</sequence>
<keyword evidence="4 5" id="KW-0699">rRNA-binding</keyword>
<keyword evidence="4 5" id="KW-0694">RNA-binding</keyword>
<keyword evidence="7" id="KW-1185">Reference proteome</keyword>
<dbReference type="GO" id="GO:1990904">
    <property type="term" value="C:ribonucleoprotein complex"/>
    <property type="evidence" value="ECO:0007669"/>
    <property type="project" value="UniProtKB-KW"/>
</dbReference>
<evidence type="ECO:0000256" key="2">
    <source>
        <dbReference type="ARBA" id="ARBA00022980"/>
    </source>
</evidence>
<dbReference type="Pfam" id="PF00829">
    <property type="entry name" value="Ribosomal_L21p"/>
    <property type="match status" value="1"/>
</dbReference>
<evidence type="ECO:0000313" key="6">
    <source>
        <dbReference type="EMBL" id="SMX54802.1"/>
    </source>
</evidence>
<dbReference type="InterPro" id="IPR028909">
    <property type="entry name" value="bL21-like"/>
</dbReference>
<dbReference type="RefSeq" id="WP_087862615.1">
    <property type="nucleotide sequence ID" value="NZ_LT859958.1"/>
</dbReference>
<accession>A0A1Y6K522</accession>